<dbReference type="Proteomes" id="UP001589610">
    <property type="component" value="Unassembled WGS sequence"/>
</dbReference>
<name>A0ABV5TUT7_9ACTN</name>
<gene>
    <name evidence="1" type="ORF">ACFFRH_38215</name>
</gene>
<accession>A0ABV5TUT7</accession>
<evidence type="ECO:0000313" key="1">
    <source>
        <dbReference type="EMBL" id="MFB9681348.1"/>
    </source>
</evidence>
<reference evidence="1 2" key="1">
    <citation type="submission" date="2024-09" db="EMBL/GenBank/DDBJ databases">
        <authorList>
            <person name="Sun Q."/>
            <person name="Mori K."/>
        </authorList>
    </citation>
    <scope>NUCLEOTIDE SEQUENCE [LARGE SCALE GENOMIC DNA]</scope>
    <source>
        <strain evidence="1 2">JCM 3028</strain>
    </source>
</reference>
<sequence>MAFADGGDAAGLVEERAGTWSYQLSGRQCLQGRGPLSPRIAANREVASPRIAGFSIPIWAAMVTMRSSRM</sequence>
<protein>
    <submittedName>
        <fullName evidence="1">Uncharacterized protein</fullName>
    </submittedName>
</protein>
<dbReference type="EMBL" id="JBHMBS010000032">
    <property type="protein sequence ID" value="MFB9681348.1"/>
    <property type="molecule type" value="Genomic_DNA"/>
</dbReference>
<dbReference type="RefSeq" id="WP_344749436.1">
    <property type="nucleotide sequence ID" value="NZ_BAAAWW010000194.1"/>
</dbReference>
<proteinExistence type="predicted"/>
<organism evidence="1 2">
    <name type="scientific">Streptosporangium vulgare</name>
    <dbReference type="NCBI Taxonomy" id="46190"/>
    <lineage>
        <taxon>Bacteria</taxon>
        <taxon>Bacillati</taxon>
        <taxon>Actinomycetota</taxon>
        <taxon>Actinomycetes</taxon>
        <taxon>Streptosporangiales</taxon>
        <taxon>Streptosporangiaceae</taxon>
        <taxon>Streptosporangium</taxon>
    </lineage>
</organism>
<comment type="caution">
    <text evidence="1">The sequence shown here is derived from an EMBL/GenBank/DDBJ whole genome shotgun (WGS) entry which is preliminary data.</text>
</comment>
<evidence type="ECO:0000313" key="2">
    <source>
        <dbReference type="Proteomes" id="UP001589610"/>
    </source>
</evidence>
<keyword evidence="2" id="KW-1185">Reference proteome</keyword>